<name>A0AAU7DRZ4_9MICO</name>
<evidence type="ECO:0008006" key="3">
    <source>
        <dbReference type="Google" id="ProtNLM"/>
    </source>
</evidence>
<gene>
    <name evidence="2" type="ORF">V5R04_10750</name>
</gene>
<feature type="transmembrane region" description="Helical" evidence="1">
    <location>
        <begin position="20"/>
        <end position="38"/>
    </location>
</feature>
<feature type="transmembrane region" description="Helical" evidence="1">
    <location>
        <begin position="44"/>
        <end position="64"/>
    </location>
</feature>
<keyword evidence="1" id="KW-1133">Transmembrane helix</keyword>
<keyword evidence="1" id="KW-0812">Transmembrane</keyword>
<evidence type="ECO:0000313" key="2">
    <source>
        <dbReference type="EMBL" id="XBH20704.1"/>
    </source>
</evidence>
<reference evidence="2" key="1">
    <citation type="submission" date="2024-02" db="EMBL/GenBank/DDBJ databases">
        <title>Tomenella chthoni gen. nov. sp. nov., a member of the family Jonesiaceae isolated from bat guano.</title>
        <authorList>
            <person name="Miller S.L."/>
            <person name="King J."/>
            <person name="Sankaranarayanan K."/>
            <person name="Lawson P.A."/>
        </authorList>
    </citation>
    <scope>NUCLEOTIDE SEQUENCE</scope>
    <source>
        <strain evidence="2">BS-20</strain>
    </source>
</reference>
<sequence length="159" mass="17887">MSLELNNGKNWAHWAKRFRIWMSLPFCLVGLLGIFLTLSEQSTVATIVCLAIFGINLVEILGALSSRVEIGETSLKVYGLLKGYEVNLVDILSVEVKRWDGGFYFIAFGPFWIKSPVLLTNNGEIELDTAFGTKRKVMEFQRALMHQVQNAQPHAPTQI</sequence>
<proteinExistence type="predicted"/>
<accession>A0AAU7DRZ4</accession>
<protein>
    <recommendedName>
        <fullName evidence="3">DUF304 domain-containing protein</fullName>
    </recommendedName>
</protein>
<evidence type="ECO:0000256" key="1">
    <source>
        <dbReference type="SAM" id="Phobius"/>
    </source>
</evidence>
<keyword evidence="1" id="KW-0472">Membrane</keyword>
<organism evidence="2">
    <name type="scientific">Jonesiaceae bacterium BS-20</name>
    <dbReference type="NCBI Taxonomy" id="3120821"/>
    <lineage>
        <taxon>Bacteria</taxon>
        <taxon>Bacillati</taxon>
        <taxon>Actinomycetota</taxon>
        <taxon>Actinomycetes</taxon>
        <taxon>Micrococcales</taxon>
        <taxon>Jonesiaceae</taxon>
    </lineage>
</organism>
<dbReference type="AlphaFoldDB" id="A0AAU7DRZ4"/>
<dbReference type="EMBL" id="CP146203">
    <property type="protein sequence ID" value="XBH20704.1"/>
    <property type="molecule type" value="Genomic_DNA"/>
</dbReference>